<comment type="caution">
    <text evidence="8">The sequence shown here is derived from an EMBL/GenBank/DDBJ whole genome shotgun (WGS) entry which is preliminary data.</text>
</comment>
<dbReference type="Proteomes" id="UP000623129">
    <property type="component" value="Unassembled WGS sequence"/>
</dbReference>
<evidence type="ECO:0000256" key="3">
    <source>
        <dbReference type="ARBA" id="ARBA00023015"/>
    </source>
</evidence>
<reference evidence="8" key="1">
    <citation type="submission" date="2020-01" db="EMBL/GenBank/DDBJ databases">
        <title>Genome sequence of Kobresia littledalei, the first chromosome-level genome in the family Cyperaceae.</title>
        <authorList>
            <person name="Qu G."/>
        </authorList>
    </citation>
    <scope>NUCLEOTIDE SEQUENCE</scope>
    <source>
        <strain evidence="8">C.B.Clarke</strain>
        <tissue evidence="8">Leaf</tissue>
    </source>
</reference>
<dbReference type="GO" id="GO:0051123">
    <property type="term" value="P:RNA polymerase II preinitiation complex assembly"/>
    <property type="evidence" value="ECO:0007669"/>
    <property type="project" value="TreeGrafter"/>
</dbReference>
<feature type="region of interest" description="Disordered" evidence="6">
    <location>
        <begin position="230"/>
        <end position="250"/>
    </location>
</feature>
<dbReference type="GO" id="GO:0003677">
    <property type="term" value="F:DNA binding"/>
    <property type="evidence" value="ECO:0007669"/>
    <property type="project" value="TreeGrafter"/>
</dbReference>
<keyword evidence="9" id="KW-1185">Reference proteome</keyword>
<dbReference type="AlphaFoldDB" id="A0A833QG19"/>
<feature type="domain" description="Transcription initiation factor TFIID subunit 12" evidence="7">
    <location>
        <begin position="383"/>
        <end position="450"/>
    </location>
</feature>
<dbReference type="GO" id="GO:0046982">
    <property type="term" value="F:protein heterodimerization activity"/>
    <property type="evidence" value="ECO:0007669"/>
    <property type="project" value="InterPro"/>
</dbReference>
<evidence type="ECO:0000256" key="1">
    <source>
        <dbReference type="ARBA" id="ARBA00004123"/>
    </source>
</evidence>
<name>A0A833QG19_9POAL</name>
<gene>
    <name evidence="8" type="ORF">FCM35_KLT14215</name>
</gene>
<sequence length="534" mass="58252">MADNIASPAMASPQKPMQTPAQPNPDQLPTPISNPNSNHNIASPAMASPSISDLSQQGQVDAPHSSVTLDYGQKQPNLMAPNSGFQMGQQLQRSNSVQRLSQMQQLQQNQQFGGTGMSAAALRMYSGSGQMSFGGGAQQQQLMSRAGMMGQVGQLPMLPGQTSAHFGIQSQMMSQQRQKGMVQGTQFNPASVGQPLAGMQTMGMMGQMGTLGINQIRANGPLSYTQNQRFAQMRPQQQISNQTVLTSPQKLTGQSLTRASSLGGMNQQITGLSQSGQPIQMTLSQQQQQLQSQQLQSQQMQLPQQQLMKQMQQQQQQQAFLLQQQQFQQLQQQQQQSPRVVGSPLQRSASLTGSQQENNPATSGNNATGLANQGQESTNPFLGKRKISDVVSQVDPLVKFDPYSEDAVLDIGESFLESVVSFACNLAKHRKSSALEPKDLLLPLERTWQLTIPGYSREEKKPKTSVPNDTHKKRMEMVRALMDQGGTRPMPLMNKPIAVVDDMPSEHSIIRTSASAEAQYSMPTVGVMQKVTPF</sequence>
<organism evidence="8 9">
    <name type="scientific">Carex littledalei</name>
    <dbReference type="NCBI Taxonomy" id="544730"/>
    <lineage>
        <taxon>Eukaryota</taxon>
        <taxon>Viridiplantae</taxon>
        <taxon>Streptophyta</taxon>
        <taxon>Embryophyta</taxon>
        <taxon>Tracheophyta</taxon>
        <taxon>Spermatophyta</taxon>
        <taxon>Magnoliopsida</taxon>
        <taxon>Liliopsida</taxon>
        <taxon>Poales</taxon>
        <taxon>Cyperaceae</taxon>
        <taxon>Cyperoideae</taxon>
        <taxon>Cariceae</taxon>
        <taxon>Carex</taxon>
        <taxon>Carex subgen. Euthyceras</taxon>
    </lineage>
</organism>
<evidence type="ECO:0000313" key="8">
    <source>
        <dbReference type="EMBL" id="KAF3321999.1"/>
    </source>
</evidence>
<evidence type="ECO:0000256" key="5">
    <source>
        <dbReference type="ARBA" id="ARBA00023242"/>
    </source>
</evidence>
<evidence type="ECO:0000256" key="2">
    <source>
        <dbReference type="ARBA" id="ARBA00007530"/>
    </source>
</evidence>
<dbReference type="PANTHER" id="PTHR12264">
    <property type="entry name" value="TRANSCRIPTION INITIATION FACTOR TFIID SUBUNIT 12"/>
    <property type="match status" value="1"/>
</dbReference>
<keyword evidence="4" id="KW-0804">Transcription</keyword>
<feature type="compositionally biased region" description="Polar residues" evidence="6">
    <location>
        <begin position="345"/>
        <end position="380"/>
    </location>
</feature>
<dbReference type="InterPro" id="IPR003228">
    <property type="entry name" value="TFIID_TAF12_dom"/>
</dbReference>
<feature type="region of interest" description="Disordered" evidence="6">
    <location>
        <begin position="1"/>
        <end position="70"/>
    </location>
</feature>
<dbReference type="GO" id="GO:0000124">
    <property type="term" value="C:SAGA complex"/>
    <property type="evidence" value="ECO:0007669"/>
    <property type="project" value="InterPro"/>
</dbReference>
<evidence type="ECO:0000313" key="9">
    <source>
        <dbReference type="Proteomes" id="UP000623129"/>
    </source>
</evidence>
<proteinExistence type="inferred from homology"/>
<evidence type="ECO:0000259" key="7">
    <source>
        <dbReference type="Pfam" id="PF03847"/>
    </source>
</evidence>
<feature type="compositionally biased region" description="Low complexity" evidence="6">
    <location>
        <begin position="41"/>
        <end position="52"/>
    </location>
</feature>
<dbReference type="SUPFAM" id="SSF47113">
    <property type="entry name" value="Histone-fold"/>
    <property type="match status" value="1"/>
</dbReference>
<feature type="region of interest" description="Disordered" evidence="6">
    <location>
        <begin position="338"/>
        <end position="381"/>
    </location>
</feature>
<feature type="compositionally biased region" description="Polar residues" evidence="6">
    <location>
        <begin position="29"/>
        <end position="40"/>
    </location>
</feature>
<protein>
    <submittedName>
        <fullName evidence="8">Transcription initiation factor TFIID subunit 12b isoform X2</fullName>
    </submittedName>
</protein>
<dbReference type="PANTHER" id="PTHR12264:SF26">
    <property type="entry name" value="TRANSCRIPTION INITIATION FACTOR TFIID SUBUNIT 12B"/>
    <property type="match status" value="1"/>
</dbReference>
<dbReference type="GO" id="GO:0005669">
    <property type="term" value="C:transcription factor TFIID complex"/>
    <property type="evidence" value="ECO:0007669"/>
    <property type="project" value="InterPro"/>
</dbReference>
<dbReference type="CDD" id="cd07981">
    <property type="entry name" value="HFD_TAF12"/>
    <property type="match status" value="1"/>
</dbReference>
<evidence type="ECO:0000256" key="4">
    <source>
        <dbReference type="ARBA" id="ARBA00023163"/>
    </source>
</evidence>
<keyword evidence="5" id="KW-0539">Nucleus</keyword>
<dbReference type="GO" id="GO:0017025">
    <property type="term" value="F:TBP-class protein binding"/>
    <property type="evidence" value="ECO:0007669"/>
    <property type="project" value="TreeGrafter"/>
</dbReference>
<evidence type="ECO:0000256" key="6">
    <source>
        <dbReference type="SAM" id="MobiDB-lite"/>
    </source>
</evidence>
<dbReference type="InterPro" id="IPR037794">
    <property type="entry name" value="TAF12"/>
</dbReference>
<dbReference type="OrthoDB" id="2193432at2759"/>
<dbReference type="Gene3D" id="1.10.20.10">
    <property type="entry name" value="Histone, subunit A"/>
    <property type="match status" value="1"/>
</dbReference>
<accession>A0A833QG19</accession>
<comment type="subcellular location">
    <subcellularLocation>
        <location evidence="1">Nucleus</location>
    </subcellularLocation>
</comment>
<dbReference type="Pfam" id="PF03847">
    <property type="entry name" value="TFIID_20kDa"/>
    <property type="match status" value="1"/>
</dbReference>
<keyword evidence="3" id="KW-0805">Transcription regulation</keyword>
<dbReference type="InterPro" id="IPR009072">
    <property type="entry name" value="Histone-fold"/>
</dbReference>
<dbReference type="EMBL" id="SWLB01000026">
    <property type="protein sequence ID" value="KAF3321999.1"/>
    <property type="molecule type" value="Genomic_DNA"/>
</dbReference>
<comment type="similarity">
    <text evidence="2">Belongs to the TAF12 family.</text>
</comment>